<dbReference type="InterPro" id="IPR050557">
    <property type="entry name" value="RTX_toxin/Mannuronan_C5-epim"/>
</dbReference>
<proteinExistence type="predicted"/>
<comment type="caution">
    <text evidence="4">The sequence shown here is derived from an EMBL/GenBank/DDBJ whole genome shotgun (WGS) entry which is preliminary data.</text>
</comment>
<evidence type="ECO:0000256" key="3">
    <source>
        <dbReference type="SAM" id="MobiDB-lite"/>
    </source>
</evidence>
<dbReference type="PRINTS" id="PR00313">
    <property type="entry name" value="CABNDNGRPT"/>
</dbReference>
<gene>
    <name evidence="4" type="ORF">G0P99_15075</name>
</gene>
<dbReference type="GO" id="GO:0005509">
    <property type="term" value="F:calcium ion binding"/>
    <property type="evidence" value="ECO:0007669"/>
    <property type="project" value="InterPro"/>
</dbReference>
<dbReference type="Gene3D" id="2.150.10.10">
    <property type="entry name" value="Serralysin-like metalloprotease, C-terminal"/>
    <property type="match status" value="10"/>
</dbReference>
<sequence>MADILGTEANDSLVGTSSADRIRGLGGDDTLSGLWGGDTLEGGVGNDLLDGGHFGDVLFGGEGNDTLIGGTGASGRDRDSLDGGAGEDVVDYSSYDPWTYVGLDIDLARGTAFDRRSSGWGADGLVGIEHVIGTERSDAITGDANANTLSGLGGNDTLSGGEGDDTLLGGDGADSLAGGAGDDLLEGGEGDDRLIGGMGEDTLDGGEGQDLVDYSAIETSLVVDLSTGAVSGGDASGDSLVSIESVIGTALADTLTGDDGDNLFEGGGSADSLDGGAGEDQLSYLHSPSAVQVDLAAGTASGGDADGDVYSNFEGVTGSAFGDLISGDAGRNVINGARGRDTIFGGDGDDFLNGGGDSDTLSGGAGADKFYNYGYSSNVHIPNHNTDTILDYDASEGDVLVFGQWARRITDFYITYGHATDAAGDPLGDPDTEEAFVRYRYSDAPNAEWILVDGAGLDEIFLRTEFGDPVDLLSIGTITGTDADDSLTGDRFGSYDDRIRGLGGDDTLSGLRGSDTLEGGVGNDLLDGGHFGDVLFGGEGNDTLIGGTGASGRDRDSLDGGAGEDVVDYSSYDPWTYAGLDIDLARGTAFERASSGWGADSLVGIEHVIGTERSDAITGDANANTLSGLGGNDTLSGGEGDDTLLGGDGADSLAGGAGDDLLEGGEGDDRLIGGMGEDTLDGGEGQDLVDYSAIETSLVVDLSTGAVSGGDASGDSLVSIESVIGTALADTLTGDDGDNLFEGGGSADSLDGGAGEDQLSYLHSPSAVQVDLAAGTASGGDADGDVYSNFEGVTGSAFGDLISGDAGRNVINGARGRDTIFGGDGDDFLNGGGDSDTLSGGAGADKFYNYGYSSNVHIPNHNTDTILDYDASEGDVLVFGQWARRITDFYITYGHATDAAGDPLGDPDTEEAFVRYRYSDAPNAEWILVDGAG</sequence>
<dbReference type="Pfam" id="PF00353">
    <property type="entry name" value="HemolysinCabind"/>
    <property type="match status" value="12"/>
</dbReference>
<accession>A0A6B2NSB2</accession>
<feature type="non-terminal residue" evidence="4">
    <location>
        <position position="933"/>
    </location>
</feature>
<dbReference type="RefSeq" id="WP_164131255.1">
    <property type="nucleotide sequence ID" value="NZ_JAAGOX010000024.1"/>
</dbReference>
<feature type="region of interest" description="Disordered" evidence="3">
    <location>
        <begin position="627"/>
        <end position="650"/>
    </location>
</feature>
<comment type="subcellular location">
    <subcellularLocation>
        <location evidence="1">Secreted</location>
    </subcellularLocation>
</comment>
<dbReference type="InterPro" id="IPR011049">
    <property type="entry name" value="Serralysin-like_metalloprot_C"/>
</dbReference>
<feature type="region of interest" description="Disordered" evidence="3">
    <location>
        <begin position="150"/>
        <end position="173"/>
    </location>
</feature>
<dbReference type="InterPro" id="IPR018511">
    <property type="entry name" value="Hemolysin-typ_Ca-bd_CS"/>
</dbReference>
<dbReference type="PANTHER" id="PTHR38340:SF1">
    <property type="entry name" value="S-LAYER PROTEIN"/>
    <property type="match status" value="1"/>
</dbReference>
<feature type="region of interest" description="Disordered" evidence="3">
    <location>
        <begin position="735"/>
        <end position="756"/>
    </location>
</feature>
<organism evidence="4">
    <name type="scientific">Ruegeria sp. PrR005</name>
    <dbReference type="NCBI Taxonomy" id="2706882"/>
    <lineage>
        <taxon>Bacteria</taxon>
        <taxon>Pseudomonadati</taxon>
        <taxon>Pseudomonadota</taxon>
        <taxon>Alphaproteobacteria</taxon>
        <taxon>Rhodobacterales</taxon>
        <taxon>Roseobacteraceae</taxon>
        <taxon>Ruegeria</taxon>
    </lineage>
</organism>
<protein>
    <submittedName>
        <fullName evidence="4">Calcium-binding protein</fullName>
    </submittedName>
</protein>
<dbReference type="PROSITE" id="PS00330">
    <property type="entry name" value="HEMOLYSIN_CALCIUM"/>
    <property type="match status" value="14"/>
</dbReference>
<dbReference type="SUPFAM" id="SSF51120">
    <property type="entry name" value="beta-Roll"/>
    <property type="match status" value="6"/>
</dbReference>
<keyword evidence="2" id="KW-0964">Secreted</keyword>
<dbReference type="PANTHER" id="PTHR38340">
    <property type="entry name" value="S-LAYER PROTEIN"/>
    <property type="match status" value="1"/>
</dbReference>
<evidence type="ECO:0000256" key="1">
    <source>
        <dbReference type="ARBA" id="ARBA00004613"/>
    </source>
</evidence>
<feature type="region of interest" description="Disordered" evidence="3">
    <location>
        <begin position="258"/>
        <end position="279"/>
    </location>
</feature>
<dbReference type="InterPro" id="IPR001343">
    <property type="entry name" value="Hemolysn_Ca-bd"/>
</dbReference>
<dbReference type="GO" id="GO:0005576">
    <property type="term" value="C:extracellular region"/>
    <property type="evidence" value="ECO:0007669"/>
    <property type="project" value="UniProtKB-SubCell"/>
</dbReference>
<dbReference type="AlphaFoldDB" id="A0A6B2NSB2"/>
<dbReference type="EMBL" id="JAAGOX010000024">
    <property type="protein sequence ID" value="NDW46288.1"/>
    <property type="molecule type" value="Genomic_DNA"/>
</dbReference>
<reference evidence="4" key="1">
    <citation type="submission" date="2020-02" db="EMBL/GenBank/DDBJ databases">
        <title>Delineation of the pyrene-degrading pathway in Roseobacter clade bacteria by genomic analysis.</title>
        <authorList>
            <person name="Zhou H."/>
            <person name="Wang H."/>
        </authorList>
    </citation>
    <scope>NUCLEOTIDE SEQUENCE</scope>
    <source>
        <strain evidence="4">PrR005</strain>
    </source>
</reference>
<evidence type="ECO:0000256" key="2">
    <source>
        <dbReference type="ARBA" id="ARBA00022525"/>
    </source>
</evidence>
<evidence type="ECO:0000313" key="4">
    <source>
        <dbReference type="EMBL" id="NDW46288.1"/>
    </source>
</evidence>
<name>A0A6B2NSB2_9RHOB</name>